<evidence type="ECO:0000313" key="2">
    <source>
        <dbReference type="Proteomes" id="UP000190460"/>
    </source>
</evidence>
<dbReference type="EMBL" id="FUYB01000011">
    <property type="protein sequence ID" value="SKA83519.1"/>
    <property type="molecule type" value="Genomic_DNA"/>
</dbReference>
<protein>
    <submittedName>
        <fullName evidence="1">Uncharacterized protein</fullName>
    </submittedName>
</protein>
<sequence>MQAAFSTGVFTPPLSLIPTPSGLMVLQQQYPVAWLFSGICQTRRKTDRFVDVAYIKPTTSPMGNPNGFMLDTETFNTQEQALAFVLTLVQSSVNEGVQV</sequence>
<keyword evidence="2" id="KW-1185">Reference proteome</keyword>
<accession>A0A1T4X210</accession>
<gene>
    <name evidence="1" type="ORF">SAMN02745130_02414</name>
</gene>
<dbReference type="STRING" id="92487.SAMN02745130_02414"/>
<organism evidence="1 2">
    <name type="scientific">Thiothrix eikelboomii</name>
    <dbReference type="NCBI Taxonomy" id="92487"/>
    <lineage>
        <taxon>Bacteria</taxon>
        <taxon>Pseudomonadati</taxon>
        <taxon>Pseudomonadota</taxon>
        <taxon>Gammaproteobacteria</taxon>
        <taxon>Thiotrichales</taxon>
        <taxon>Thiotrichaceae</taxon>
        <taxon>Thiothrix</taxon>
    </lineage>
</organism>
<dbReference type="Proteomes" id="UP000190460">
    <property type="component" value="Unassembled WGS sequence"/>
</dbReference>
<name>A0A1T4X210_9GAMM</name>
<dbReference type="AlphaFoldDB" id="A0A1T4X210"/>
<proteinExistence type="predicted"/>
<reference evidence="1 2" key="1">
    <citation type="submission" date="2017-02" db="EMBL/GenBank/DDBJ databases">
        <authorList>
            <person name="Peterson S.W."/>
        </authorList>
    </citation>
    <scope>NUCLEOTIDE SEQUENCE [LARGE SCALE GENOMIC DNA]</scope>
    <source>
        <strain evidence="1 2">ATCC 49788</strain>
    </source>
</reference>
<dbReference type="RefSeq" id="WP_078922883.1">
    <property type="nucleotide sequence ID" value="NZ_FUYB01000011.1"/>
</dbReference>
<evidence type="ECO:0000313" key="1">
    <source>
        <dbReference type="EMBL" id="SKA83519.1"/>
    </source>
</evidence>